<dbReference type="PANTHER" id="PTHR22929">
    <property type="entry name" value="RNA POLYMERASE III TRANSCRIPTION INITIATION FACTOR B"/>
    <property type="match status" value="1"/>
</dbReference>
<dbReference type="OrthoDB" id="272624at2759"/>
<dbReference type="EMBL" id="JAFJYH010000666">
    <property type="protein sequence ID" value="KAG4410565.1"/>
    <property type="molecule type" value="Genomic_DNA"/>
</dbReference>
<dbReference type="Proteomes" id="UP000664132">
    <property type="component" value="Unassembled WGS sequence"/>
</dbReference>
<name>A0A8H7SXF5_9HELO</name>
<dbReference type="Gene3D" id="1.10.10.60">
    <property type="entry name" value="Homeodomain-like"/>
    <property type="match status" value="1"/>
</dbReference>
<evidence type="ECO:0000259" key="3">
    <source>
        <dbReference type="SMART" id="SM00717"/>
    </source>
</evidence>
<feature type="domain" description="Myb-like" evidence="3">
    <location>
        <begin position="581"/>
        <end position="629"/>
    </location>
</feature>
<dbReference type="GO" id="GO:0070898">
    <property type="term" value="P:RNA polymerase III preinitiation complex assembly"/>
    <property type="evidence" value="ECO:0007669"/>
    <property type="project" value="TreeGrafter"/>
</dbReference>
<feature type="region of interest" description="Disordered" evidence="2">
    <location>
        <begin position="488"/>
        <end position="527"/>
    </location>
</feature>
<dbReference type="Pfam" id="PF15963">
    <property type="entry name" value="Myb_DNA-bind_7"/>
    <property type="match status" value="1"/>
</dbReference>
<feature type="non-terminal residue" evidence="4">
    <location>
        <position position="720"/>
    </location>
</feature>
<proteinExistence type="predicted"/>
<feature type="coiled-coil region" evidence="1">
    <location>
        <begin position="655"/>
        <end position="689"/>
    </location>
</feature>
<reference evidence="4" key="1">
    <citation type="submission" date="2021-02" db="EMBL/GenBank/DDBJ databases">
        <title>Genome sequence Cadophora malorum strain M34.</title>
        <authorList>
            <person name="Stefanovic E."/>
            <person name="Vu D."/>
            <person name="Scully C."/>
            <person name="Dijksterhuis J."/>
            <person name="Roader J."/>
            <person name="Houbraken J."/>
        </authorList>
    </citation>
    <scope>NUCLEOTIDE SEQUENCE</scope>
    <source>
        <strain evidence="4">M34</strain>
    </source>
</reference>
<feature type="compositionally biased region" description="Gly residues" evidence="2">
    <location>
        <begin position="308"/>
        <end position="319"/>
    </location>
</feature>
<dbReference type="SUPFAM" id="SSF46689">
    <property type="entry name" value="Homeodomain-like"/>
    <property type="match status" value="1"/>
</dbReference>
<feature type="compositionally biased region" description="Polar residues" evidence="2">
    <location>
        <begin position="224"/>
        <end position="233"/>
    </location>
</feature>
<gene>
    <name evidence="4" type="ORF">IFR04_016302</name>
</gene>
<feature type="region of interest" description="Disordered" evidence="2">
    <location>
        <begin position="1"/>
        <end position="322"/>
    </location>
</feature>
<dbReference type="PANTHER" id="PTHR22929:SF0">
    <property type="entry name" value="TRANSCRIPTION FACTOR TFIIIB COMPONENT B'' HOMOLOG"/>
    <property type="match status" value="1"/>
</dbReference>
<feature type="compositionally biased region" description="Polar residues" evidence="2">
    <location>
        <begin position="137"/>
        <end position="172"/>
    </location>
</feature>
<evidence type="ECO:0000313" key="4">
    <source>
        <dbReference type="EMBL" id="KAG4410565.1"/>
    </source>
</evidence>
<feature type="compositionally biased region" description="Basic and acidic residues" evidence="2">
    <location>
        <begin position="97"/>
        <end position="107"/>
    </location>
</feature>
<feature type="compositionally biased region" description="Basic residues" evidence="2">
    <location>
        <begin position="399"/>
        <end position="412"/>
    </location>
</feature>
<evidence type="ECO:0000256" key="2">
    <source>
        <dbReference type="SAM" id="MobiDB-lite"/>
    </source>
</evidence>
<dbReference type="InterPro" id="IPR001005">
    <property type="entry name" value="SANT/Myb"/>
</dbReference>
<dbReference type="SMART" id="SM00717">
    <property type="entry name" value="SANT"/>
    <property type="match status" value="1"/>
</dbReference>
<feature type="compositionally biased region" description="Polar residues" evidence="2">
    <location>
        <begin position="21"/>
        <end position="46"/>
    </location>
</feature>
<keyword evidence="1" id="KW-0175">Coiled coil</keyword>
<dbReference type="GO" id="GO:0000126">
    <property type="term" value="C:transcription factor TFIIIB complex"/>
    <property type="evidence" value="ECO:0007669"/>
    <property type="project" value="TreeGrafter"/>
</dbReference>
<organism evidence="4 5">
    <name type="scientific">Cadophora malorum</name>
    <dbReference type="NCBI Taxonomy" id="108018"/>
    <lineage>
        <taxon>Eukaryota</taxon>
        <taxon>Fungi</taxon>
        <taxon>Dikarya</taxon>
        <taxon>Ascomycota</taxon>
        <taxon>Pezizomycotina</taxon>
        <taxon>Leotiomycetes</taxon>
        <taxon>Helotiales</taxon>
        <taxon>Ploettnerulaceae</taxon>
        <taxon>Cadophora</taxon>
    </lineage>
</organism>
<feature type="compositionally biased region" description="Low complexity" evidence="2">
    <location>
        <begin position="490"/>
        <end position="500"/>
    </location>
</feature>
<evidence type="ECO:0000256" key="1">
    <source>
        <dbReference type="SAM" id="Coils"/>
    </source>
</evidence>
<feature type="compositionally biased region" description="Polar residues" evidence="2">
    <location>
        <begin position="83"/>
        <end position="92"/>
    </location>
</feature>
<protein>
    <recommendedName>
        <fullName evidence="3">Myb-like domain-containing protein</fullName>
    </recommendedName>
</protein>
<dbReference type="InterPro" id="IPR009057">
    <property type="entry name" value="Homeodomain-like_sf"/>
</dbReference>
<feature type="compositionally biased region" description="Polar residues" evidence="2">
    <location>
        <begin position="117"/>
        <end position="130"/>
    </location>
</feature>
<dbReference type="AlphaFoldDB" id="A0A8H7SXF5"/>
<feature type="region of interest" description="Disordered" evidence="2">
    <location>
        <begin position="338"/>
        <end position="436"/>
    </location>
</feature>
<dbReference type="CDD" id="cd00167">
    <property type="entry name" value="SANT"/>
    <property type="match status" value="1"/>
</dbReference>
<comment type="caution">
    <text evidence="4">The sequence shown here is derived from an EMBL/GenBank/DDBJ whole genome shotgun (WGS) entry which is preliminary data.</text>
</comment>
<accession>A0A8H7SXF5</accession>
<feature type="compositionally biased region" description="Basic residues" evidence="2">
    <location>
        <begin position="368"/>
        <end position="380"/>
    </location>
</feature>
<keyword evidence="5" id="KW-1185">Reference proteome</keyword>
<feature type="compositionally biased region" description="Basic and acidic residues" evidence="2">
    <location>
        <begin position="413"/>
        <end position="425"/>
    </location>
</feature>
<evidence type="ECO:0000313" key="5">
    <source>
        <dbReference type="Proteomes" id="UP000664132"/>
    </source>
</evidence>
<sequence>MLKGRGKVFAPKKVVRKPQGSAPSSARPSVERSSQTPAPQPAQETIPTIAEEATVPESAVESNAPHAQPARTYIPSQEDQDQAVASVSQDGGNTARPELKRKEREDGIAPPPPKRVSTATEKPSAPSITIDTPIIEISSQENTPQPESNPAPVASTSQAPSISKLFSQTQAVSKPATRPKIIPPKQKKAVEATTPQSAARASPEARRQDGQSAVPQPVQFTAMEPSSPSSEADNSVPMPTPHPTASTQSDPEPPMTTIPEAPIQTTEEEPPASPSLERSPEPPRHRYPSPQNIVRLADESSAESRGMGRAGGGGVGIGTGEISLRPGEVNQASEIVPIGALNPDGTSGAIQVDEAPSATESATEKGREKPKRKYTKRKKVQPPGDGEDARTTLGMQLNRPRRVAGGKRKGKKKDGTRGRKERAETPDGASDEEIDQSTLTMTDLCRDLRIGKKFSRHKEIKDRVIANKKLNLKKKMIMNNPEIDGLVGDGPAEGAAVASGSGSGPPAPAPPTDRESTPEIAPGAGGGPQIRLVNGELVVDEASLQIDRQARARLNAIDMEEVIEDDFTRVITSGTYMKREKSMLWDHAATIRFYEGLAQFGTDFEMIAKLFPHRNRRQIKLKFNKEERAHPDRVTKAMVGPKKRAIDLSTFERLADEKLEDVAAIEAEYEKYENEMLAKEKEEMDAAAEITRQKKAAIQGTARAILATVDSDEEGDGEGA</sequence>
<dbReference type="InterPro" id="IPR039467">
    <property type="entry name" value="TFIIIB_B''_Myb"/>
</dbReference>
<dbReference type="GO" id="GO:0001156">
    <property type="term" value="F:TFIIIC-class transcription factor complex binding"/>
    <property type="evidence" value="ECO:0007669"/>
    <property type="project" value="TreeGrafter"/>
</dbReference>